<dbReference type="GO" id="GO:0032259">
    <property type="term" value="P:methylation"/>
    <property type="evidence" value="ECO:0007669"/>
    <property type="project" value="UniProtKB-KW"/>
</dbReference>
<proteinExistence type="predicted"/>
<gene>
    <name evidence="2" type="ORF">IC234_21255</name>
</gene>
<dbReference type="RefSeq" id="WP_190928726.1">
    <property type="nucleotide sequence ID" value="NZ_JACXAC010000009.1"/>
</dbReference>
<dbReference type="EMBL" id="JACXAC010000009">
    <property type="protein sequence ID" value="MBD2724668.1"/>
    <property type="molecule type" value="Genomic_DNA"/>
</dbReference>
<dbReference type="Proteomes" id="UP000606003">
    <property type="component" value="Unassembled WGS sequence"/>
</dbReference>
<evidence type="ECO:0000259" key="1">
    <source>
        <dbReference type="Pfam" id="PF05050"/>
    </source>
</evidence>
<organism evidence="2 3">
    <name type="scientific">Hymenobacter armeniacus</name>
    <dbReference type="NCBI Taxonomy" id="2771358"/>
    <lineage>
        <taxon>Bacteria</taxon>
        <taxon>Pseudomonadati</taxon>
        <taxon>Bacteroidota</taxon>
        <taxon>Cytophagia</taxon>
        <taxon>Cytophagales</taxon>
        <taxon>Hymenobacteraceae</taxon>
        <taxon>Hymenobacter</taxon>
    </lineage>
</organism>
<dbReference type="PANTHER" id="PTHR34203:SF15">
    <property type="entry name" value="SLL1173 PROTEIN"/>
    <property type="match status" value="1"/>
</dbReference>
<dbReference type="InterPro" id="IPR029063">
    <property type="entry name" value="SAM-dependent_MTases_sf"/>
</dbReference>
<reference evidence="2 3" key="1">
    <citation type="submission" date="2020-09" db="EMBL/GenBank/DDBJ databases">
        <authorList>
            <person name="Kim M.K."/>
        </authorList>
    </citation>
    <scope>NUCLEOTIDE SEQUENCE [LARGE SCALE GENOMIC DNA]</scope>
    <source>
        <strain evidence="2 3">BT189</strain>
    </source>
</reference>
<keyword evidence="2" id="KW-0489">Methyltransferase</keyword>
<dbReference type="GO" id="GO:0008168">
    <property type="term" value="F:methyltransferase activity"/>
    <property type="evidence" value="ECO:0007669"/>
    <property type="project" value="UniProtKB-KW"/>
</dbReference>
<dbReference type="InterPro" id="IPR006342">
    <property type="entry name" value="FkbM_mtfrase"/>
</dbReference>
<protein>
    <submittedName>
        <fullName evidence="2">FkbM family methyltransferase</fullName>
    </submittedName>
</protein>
<keyword evidence="3" id="KW-1185">Reference proteome</keyword>
<sequence>MTLPTTIRNTFNKWTFAEALRLVKATAWHRLTGRHDKILDENVLVNELKACGYLVASEDDCFVLENPSLGIKVWCRKFSSDLHVLWQLYLRHELSPLIDLINARQLPVRTVFDIGSNIGLAAIRLSHAFPQARIVAVEPAPDNVRILQKNIAANGVPAVVLPTGVWHKAARLYFDRSFRDGQDWSIALTETPSGNLAEYVDAVSLNDIAAQHGVTSIDLLKIDIEGGERYIFNEAREGLEFLAITRVVAIEVHEEFGVEDRIKAILQEAGFRISQSGEYLVGMREGASLPLHALHP</sequence>
<dbReference type="SUPFAM" id="SSF53335">
    <property type="entry name" value="S-adenosyl-L-methionine-dependent methyltransferases"/>
    <property type="match status" value="1"/>
</dbReference>
<dbReference type="InterPro" id="IPR052514">
    <property type="entry name" value="SAM-dependent_MTase"/>
</dbReference>
<dbReference type="PANTHER" id="PTHR34203">
    <property type="entry name" value="METHYLTRANSFERASE, FKBM FAMILY PROTEIN"/>
    <property type="match status" value="1"/>
</dbReference>
<dbReference type="Pfam" id="PF05050">
    <property type="entry name" value="Methyltransf_21"/>
    <property type="match status" value="1"/>
</dbReference>
<evidence type="ECO:0000313" key="3">
    <source>
        <dbReference type="Proteomes" id="UP000606003"/>
    </source>
</evidence>
<evidence type="ECO:0000313" key="2">
    <source>
        <dbReference type="EMBL" id="MBD2724668.1"/>
    </source>
</evidence>
<keyword evidence="2" id="KW-0808">Transferase</keyword>
<feature type="domain" description="Methyltransferase FkbM" evidence="1">
    <location>
        <begin position="113"/>
        <end position="273"/>
    </location>
</feature>
<dbReference type="Gene3D" id="3.40.50.150">
    <property type="entry name" value="Vaccinia Virus protein VP39"/>
    <property type="match status" value="1"/>
</dbReference>
<name>A0ABR8K0B0_9BACT</name>
<comment type="caution">
    <text evidence="2">The sequence shown here is derived from an EMBL/GenBank/DDBJ whole genome shotgun (WGS) entry which is preliminary data.</text>
</comment>
<accession>A0ABR8K0B0</accession>
<dbReference type="NCBIfam" id="TIGR01444">
    <property type="entry name" value="fkbM_fam"/>
    <property type="match status" value="1"/>
</dbReference>